<evidence type="ECO:0000256" key="1">
    <source>
        <dbReference type="ARBA" id="ARBA00005254"/>
    </source>
</evidence>
<keyword evidence="4" id="KW-1185">Reference proteome</keyword>
<dbReference type="Pfam" id="PF00378">
    <property type="entry name" value="ECH_1"/>
    <property type="match status" value="1"/>
</dbReference>
<gene>
    <name evidence="3" type="ORF">GBAR_LOCUS2846</name>
</gene>
<feature type="compositionally biased region" description="Basic and acidic residues" evidence="2">
    <location>
        <begin position="86"/>
        <end position="109"/>
    </location>
</feature>
<dbReference type="EMBL" id="CASHTH010000392">
    <property type="protein sequence ID" value="CAI8000099.1"/>
    <property type="molecule type" value="Genomic_DNA"/>
</dbReference>
<organism evidence="3 4">
    <name type="scientific">Geodia barretti</name>
    <name type="common">Barrett's horny sponge</name>
    <dbReference type="NCBI Taxonomy" id="519541"/>
    <lineage>
        <taxon>Eukaryota</taxon>
        <taxon>Metazoa</taxon>
        <taxon>Porifera</taxon>
        <taxon>Demospongiae</taxon>
        <taxon>Heteroscleromorpha</taxon>
        <taxon>Tetractinellida</taxon>
        <taxon>Astrophorina</taxon>
        <taxon>Geodiidae</taxon>
        <taxon>Geodia</taxon>
    </lineage>
</organism>
<dbReference type="AlphaFoldDB" id="A0AA35VZP9"/>
<dbReference type="Gene3D" id="3.90.226.10">
    <property type="entry name" value="2-enoyl-CoA Hydratase, Chain A, domain 1"/>
    <property type="match status" value="1"/>
</dbReference>
<dbReference type="SUPFAM" id="SSF52096">
    <property type="entry name" value="ClpP/crotonase"/>
    <property type="match status" value="1"/>
</dbReference>
<comment type="similarity">
    <text evidence="1">Belongs to the enoyl-CoA hydratase/isomerase family.</text>
</comment>
<dbReference type="CDD" id="cd06558">
    <property type="entry name" value="crotonase-like"/>
    <property type="match status" value="1"/>
</dbReference>
<dbReference type="InterPro" id="IPR001753">
    <property type="entry name" value="Enoyl-CoA_hydra/iso"/>
</dbReference>
<reference evidence="3" key="1">
    <citation type="submission" date="2023-03" db="EMBL/GenBank/DDBJ databases">
        <authorList>
            <person name="Steffen K."/>
            <person name="Cardenas P."/>
        </authorList>
    </citation>
    <scope>NUCLEOTIDE SEQUENCE</scope>
</reference>
<dbReference type="PANTHER" id="PTHR43802">
    <property type="entry name" value="ENOYL-COA HYDRATASE"/>
    <property type="match status" value="1"/>
</dbReference>
<evidence type="ECO:0000313" key="4">
    <source>
        <dbReference type="Proteomes" id="UP001174909"/>
    </source>
</evidence>
<sequence>MAPRLTIWISGSASKLEAAMDYEFILVEKEDGVAFLTLNRPEKLNAMNRQLNRELQDAVKAMNADDDVGCIVLTGSGERAFSAGGDIHEQRERDREGDQGTREQQDQNRSRGTYDISSSLKPVIGMINGLAYGGAAVLSSSLDIRIGCGRSSFRFLAAAYGRINSTWTLPNQVGWPIAKELLFTGRVVEAEEAYRIGLLNHLVPADQMRAKTMEIGTAIANNRRESVMGIKELLLQHMGCNLEQQWANERDFTTNRVRGYNAEQAFPEFIARKGI</sequence>
<dbReference type="Proteomes" id="UP001174909">
    <property type="component" value="Unassembled WGS sequence"/>
</dbReference>
<feature type="region of interest" description="Disordered" evidence="2">
    <location>
        <begin position="81"/>
        <end position="115"/>
    </location>
</feature>
<comment type="caution">
    <text evidence="3">The sequence shown here is derived from an EMBL/GenBank/DDBJ whole genome shotgun (WGS) entry which is preliminary data.</text>
</comment>
<name>A0AA35VZP9_GEOBA</name>
<protein>
    <submittedName>
        <fullName evidence="3">Short-chain-enoyl-CoA hydratase</fullName>
    </submittedName>
</protein>
<accession>A0AA35VZP9</accession>
<dbReference type="InterPro" id="IPR029045">
    <property type="entry name" value="ClpP/crotonase-like_dom_sf"/>
</dbReference>
<dbReference type="PANTHER" id="PTHR43802:SF1">
    <property type="entry name" value="IP11341P-RELATED"/>
    <property type="match status" value="1"/>
</dbReference>
<evidence type="ECO:0000256" key="2">
    <source>
        <dbReference type="SAM" id="MobiDB-lite"/>
    </source>
</evidence>
<evidence type="ECO:0000313" key="3">
    <source>
        <dbReference type="EMBL" id="CAI8000099.1"/>
    </source>
</evidence>
<proteinExistence type="inferred from homology"/>